<sequence length="65" mass="7616">MPSQDPQSYVKIQPLPISSQKGLKLQARSAVIFNPTTPRRDEIRKWNYDRRLQQMSEQGFNSCSY</sequence>
<evidence type="ECO:0000313" key="1">
    <source>
        <dbReference type="EMBL" id="CEK53391.1"/>
    </source>
</evidence>
<dbReference type="AlphaFoldDB" id="A0A0B6YC40"/>
<accession>A0A0B6YC40</accession>
<dbReference type="PANTHER" id="PTHR34754">
    <property type="entry name" value="COILED-COIL DOMAIN-CONTAINING PROTEIN 60"/>
    <property type="match status" value="1"/>
</dbReference>
<feature type="non-terminal residue" evidence="1">
    <location>
        <position position="65"/>
    </location>
</feature>
<protein>
    <submittedName>
        <fullName evidence="1">Uncharacterized protein</fullName>
    </submittedName>
</protein>
<reference evidence="1" key="1">
    <citation type="submission" date="2014-12" db="EMBL/GenBank/DDBJ databases">
        <title>Insight into the proteome of Arion vulgaris.</title>
        <authorList>
            <person name="Aradska J."/>
            <person name="Bulat T."/>
            <person name="Smidak R."/>
            <person name="Sarate P."/>
            <person name="Gangsoo J."/>
            <person name="Sialana F."/>
            <person name="Bilban M."/>
            <person name="Lubec G."/>
        </authorList>
    </citation>
    <scope>NUCLEOTIDE SEQUENCE</scope>
    <source>
        <tissue evidence="1">Skin</tissue>
    </source>
</reference>
<dbReference type="EMBL" id="HACG01006526">
    <property type="protein sequence ID" value="CEK53391.1"/>
    <property type="molecule type" value="Transcribed_RNA"/>
</dbReference>
<gene>
    <name evidence="1" type="primary">ORF20143</name>
</gene>
<name>A0A0B6YC40_9EUPU</name>
<proteinExistence type="predicted"/>
<dbReference type="InterPro" id="IPR031526">
    <property type="entry name" value="DUF4698"/>
</dbReference>
<organism evidence="1">
    <name type="scientific">Arion vulgaris</name>
    <dbReference type="NCBI Taxonomy" id="1028688"/>
    <lineage>
        <taxon>Eukaryota</taxon>
        <taxon>Metazoa</taxon>
        <taxon>Spiralia</taxon>
        <taxon>Lophotrochozoa</taxon>
        <taxon>Mollusca</taxon>
        <taxon>Gastropoda</taxon>
        <taxon>Heterobranchia</taxon>
        <taxon>Euthyneura</taxon>
        <taxon>Panpulmonata</taxon>
        <taxon>Eupulmonata</taxon>
        <taxon>Stylommatophora</taxon>
        <taxon>Helicina</taxon>
        <taxon>Arionoidea</taxon>
        <taxon>Arionidae</taxon>
        <taxon>Arion</taxon>
    </lineage>
</organism>
<dbReference type="PANTHER" id="PTHR34754:SF1">
    <property type="entry name" value="COILED-COIL DOMAIN-CONTAINING PROTEIN 60"/>
    <property type="match status" value="1"/>
</dbReference>